<dbReference type="AlphaFoldDB" id="A0A9D4SQ97"/>
<sequence>MNLNRCLTTMCGERMLHFLSGATTTLPVSKRDAADVTEAPAATEAVHAQAMEGVAGSCRKAAPMDGDGACADESLENVNAELSTAAVEETSRKEADDFRGGEEETGECQTTEPDVAGVSVAADAVGEEAAQRDSFAYPEGAADDANGGVEKENKKRKKKSDHDGRRSNPEATEQAGDEKCAEVDEVSVGDADVGCHDG</sequence>
<proteinExistence type="predicted"/>
<feature type="compositionally biased region" description="Low complexity" evidence="1">
    <location>
        <begin position="107"/>
        <end position="128"/>
    </location>
</feature>
<feature type="region of interest" description="Disordered" evidence="1">
    <location>
        <begin position="82"/>
        <end position="198"/>
    </location>
</feature>
<keyword evidence="3" id="KW-1185">Reference proteome</keyword>
<dbReference type="Proteomes" id="UP000821837">
    <property type="component" value="Unassembled WGS sequence"/>
</dbReference>
<feature type="compositionally biased region" description="Basic and acidic residues" evidence="1">
    <location>
        <begin position="89"/>
        <end position="102"/>
    </location>
</feature>
<evidence type="ECO:0000313" key="3">
    <source>
        <dbReference type="Proteomes" id="UP000821837"/>
    </source>
</evidence>
<accession>A0A9D4SQ97</accession>
<dbReference type="EMBL" id="JABSTV010001253">
    <property type="protein sequence ID" value="KAH7943180.1"/>
    <property type="molecule type" value="Genomic_DNA"/>
</dbReference>
<reference evidence="2" key="1">
    <citation type="journal article" date="2020" name="Cell">
        <title>Large-Scale Comparative Analyses of Tick Genomes Elucidate Their Genetic Diversity and Vector Capacities.</title>
        <authorList>
            <consortium name="Tick Genome and Microbiome Consortium (TIGMIC)"/>
            <person name="Jia N."/>
            <person name="Wang J."/>
            <person name="Shi W."/>
            <person name="Du L."/>
            <person name="Sun Y."/>
            <person name="Zhan W."/>
            <person name="Jiang J.F."/>
            <person name="Wang Q."/>
            <person name="Zhang B."/>
            <person name="Ji P."/>
            <person name="Bell-Sakyi L."/>
            <person name="Cui X.M."/>
            <person name="Yuan T.T."/>
            <person name="Jiang B.G."/>
            <person name="Yang W.F."/>
            <person name="Lam T.T."/>
            <person name="Chang Q.C."/>
            <person name="Ding S.J."/>
            <person name="Wang X.J."/>
            <person name="Zhu J.G."/>
            <person name="Ruan X.D."/>
            <person name="Zhao L."/>
            <person name="Wei J.T."/>
            <person name="Ye R.Z."/>
            <person name="Que T.C."/>
            <person name="Du C.H."/>
            <person name="Zhou Y.H."/>
            <person name="Cheng J.X."/>
            <person name="Dai P.F."/>
            <person name="Guo W.B."/>
            <person name="Han X.H."/>
            <person name="Huang E.J."/>
            <person name="Li L.F."/>
            <person name="Wei W."/>
            <person name="Gao Y.C."/>
            <person name="Liu J.Z."/>
            <person name="Shao H.Z."/>
            <person name="Wang X."/>
            <person name="Wang C.C."/>
            <person name="Yang T.C."/>
            <person name="Huo Q.B."/>
            <person name="Li W."/>
            <person name="Chen H.Y."/>
            <person name="Chen S.E."/>
            <person name="Zhou L.G."/>
            <person name="Ni X.B."/>
            <person name="Tian J.H."/>
            <person name="Sheng Y."/>
            <person name="Liu T."/>
            <person name="Pan Y.S."/>
            <person name="Xia L.Y."/>
            <person name="Li J."/>
            <person name="Zhao F."/>
            <person name="Cao W.C."/>
        </authorList>
    </citation>
    <scope>NUCLEOTIDE SEQUENCE</scope>
    <source>
        <strain evidence="2">Rsan-2018</strain>
    </source>
</reference>
<organism evidence="2 3">
    <name type="scientific">Rhipicephalus sanguineus</name>
    <name type="common">Brown dog tick</name>
    <name type="synonym">Ixodes sanguineus</name>
    <dbReference type="NCBI Taxonomy" id="34632"/>
    <lineage>
        <taxon>Eukaryota</taxon>
        <taxon>Metazoa</taxon>
        <taxon>Ecdysozoa</taxon>
        <taxon>Arthropoda</taxon>
        <taxon>Chelicerata</taxon>
        <taxon>Arachnida</taxon>
        <taxon>Acari</taxon>
        <taxon>Parasitiformes</taxon>
        <taxon>Ixodida</taxon>
        <taxon>Ixodoidea</taxon>
        <taxon>Ixodidae</taxon>
        <taxon>Rhipicephalinae</taxon>
        <taxon>Rhipicephalus</taxon>
        <taxon>Rhipicephalus</taxon>
    </lineage>
</organism>
<gene>
    <name evidence="2" type="ORF">HPB52_006225</name>
</gene>
<reference evidence="2" key="2">
    <citation type="submission" date="2021-09" db="EMBL/GenBank/DDBJ databases">
        <authorList>
            <person name="Jia N."/>
            <person name="Wang J."/>
            <person name="Shi W."/>
            <person name="Du L."/>
            <person name="Sun Y."/>
            <person name="Zhan W."/>
            <person name="Jiang J."/>
            <person name="Wang Q."/>
            <person name="Zhang B."/>
            <person name="Ji P."/>
            <person name="Sakyi L.B."/>
            <person name="Cui X."/>
            <person name="Yuan T."/>
            <person name="Jiang B."/>
            <person name="Yang W."/>
            <person name="Lam T.T.-Y."/>
            <person name="Chang Q."/>
            <person name="Ding S."/>
            <person name="Wang X."/>
            <person name="Zhu J."/>
            <person name="Ruan X."/>
            <person name="Zhao L."/>
            <person name="Wei J."/>
            <person name="Que T."/>
            <person name="Du C."/>
            <person name="Cheng J."/>
            <person name="Dai P."/>
            <person name="Han X."/>
            <person name="Huang E."/>
            <person name="Gao Y."/>
            <person name="Liu J."/>
            <person name="Shao H."/>
            <person name="Ye R."/>
            <person name="Li L."/>
            <person name="Wei W."/>
            <person name="Wang X."/>
            <person name="Wang C."/>
            <person name="Huo Q."/>
            <person name="Li W."/>
            <person name="Guo W."/>
            <person name="Chen H."/>
            <person name="Chen S."/>
            <person name="Zhou L."/>
            <person name="Zhou L."/>
            <person name="Ni X."/>
            <person name="Tian J."/>
            <person name="Zhou Y."/>
            <person name="Sheng Y."/>
            <person name="Liu T."/>
            <person name="Pan Y."/>
            <person name="Xia L."/>
            <person name="Li J."/>
            <person name="Zhao F."/>
            <person name="Cao W."/>
        </authorList>
    </citation>
    <scope>NUCLEOTIDE SEQUENCE</scope>
    <source>
        <strain evidence="2">Rsan-2018</strain>
        <tissue evidence="2">Larvae</tissue>
    </source>
</reference>
<evidence type="ECO:0000256" key="1">
    <source>
        <dbReference type="SAM" id="MobiDB-lite"/>
    </source>
</evidence>
<evidence type="ECO:0000313" key="2">
    <source>
        <dbReference type="EMBL" id="KAH7943180.1"/>
    </source>
</evidence>
<name>A0A9D4SQ97_RHISA</name>
<comment type="caution">
    <text evidence="2">The sequence shown here is derived from an EMBL/GenBank/DDBJ whole genome shotgun (WGS) entry which is preliminary data.</text>
</comment>
<protein>
    <submittedName>
        <fullName evidence="2">Uncharacterized protein</fullName>
    </submittedName>
</protein>